<dbReference type="GO" id="GO:0005506">
    <property type="term" value="F:iron ion binding"/>
    <property type="evidence" value="ECO:0007669"/>
    <property type="project" value="InterPro"/>
</dbReference>
<evidence type="ECO:0000256" key="3">
    <source>
        <dbReference type="ARBA" id="ARBA00023004"/>
    </source>
</evidence>
<dbReference type="InterPro" id="IPR050121">
    <property type="entry name" value="Cytochrome_P450_monoxygenase"/>
</dbReference>
<dbReference type="PANTHER" id="PTHR24305">
    <property type="entry name" value="CYTOCHROME P450"/>
    <property type="match status" value="1"/>
</dbReference>
<dbReference type="Pfam" id="PF00067">
    <property type="entry name" value="p450"/>
    <property type="match status" value="1"/>
</dbReference>
<dbReference type="AlphaFoldDB" id="A0AAN6NB79"/>
<gene>
    <name evidence="4" type="ORF">QBC46DRAFT_362550</name>
</gene>
<evidence type="ECO:0000256" key="2">
    <source>
        <dbReference type="ARBA" id="ARBA00022723"/>
    </source>
</evidence>
<dbReference type="Proteomes" id="UP001303473">
    <property type="component" value="Unassembled WGS sequence"/>
</dbReference>
<dbReference type="InterPro" id="IPR001128">
    <property type="entry name" value="Cyt_P450"/>
</dbReference>
<dbReference type="InterPro" id="IPR036396">
    <property type="entry name" value="Cyt_P450_sf"/>
</dbReference>
<dbReference type="GO" id="GO:0004497">
    <property type="term" value="F:monooxygenase activity"/>
    <property type="evidence" value="ECO:0007669"/>
    <property type="project" value="InterPro"/>
</dbReference>
<name>A0AAN6NB79_9PEZI</name>
<keyword evidence="2" id="KW-0479">Metal-binding</keyword>
<evidence type="ECO:0000313" key="5">
    <source>
        <dbReference type="Proteomes" id="UP001303473"/>
    </source>
</evidence>
<comment type="caution">
    <text evidence="4">The sequence shown here is derived from an EMBL/GenBank/DDBJ whole genome shotgun (WGS) entry which is preliminary data.</text>
</comment>
<accession>A0AAN6NB79</accession>
<keyword evidence="5" id="KW-1185">Reference proteome</keyword>
<dbReference type="PANTHER" id="PTHR24305:SF168">
    <property type="entry name" value="P450, PUTATIVE (EUROFUNG)-RELATED"/>
    <property type="match status" value="1"/>
</dbReference>
<dbReference type="GO" id="GO:0016705">
    <property type="term" value="F:oxidoreductase activity, acting on paired donors, with incorporation or reduction of molecular oxygen"/>
    <property type="evidence" value="ECO:0007669"/>
    <property type="project" value="InterPro"/>
</dbReference>
<proteinExistence type="predicted"/>
<organism evidence="4 5">
    <name type="scientific">Diplogelasinospora grovesii</name>
    <dbReference type="NCBI Taxonomy" id="303347"/>
    <lineage>
        <taxon>Eukaryota</taxon>
        <taxon>Fungi</taxon>
        <taxon>Dikarya</taxon>
        <taxon>Ascomycota</taxon>
        <taxon>Pezizomycotina</taxon>
        <taxon>Sordariomycetes</taxon>
        <taxon>Sordariomycetidae</taxon>
        <taxon>Sordariales</taxon>
        <taxon>Diplogelasinosporaceae</taxon>
        <taxon>Diplogelasinospora</taxon>
    </lineage>
</organism>
<evidence type="ECO:0000256" key="1">
    <source>
        <dbReference type="ARBA" id="ARBA00022617"/>
    </source>
</evidence>
<keyword evidence="3" id="KW-0408">Iron</keyword>
<keyword evidence="1" id="KW-0349">Heme</keyword>
<dbReference type="Gene3D" id="1.10.630.10">
    <property type="entry name" value="Cytochrome P450"/>
    <property type="match status" value="1"/>
</dbReference>
<sequence>MTLLDSLAQFTISFLDLPLSVWLAWAVGSFVLWRIAIWYRLRHVPGPTFNGLSSLWLVNSNRKGAFYTDLQALADKFWDLVRVGPHELFSSDLDVLRRMSSPKSAYTRGEWYRTFRFIPTEDHSFSLLDEAKHSALRTRLGPGYSNTNAIEKNIDAQVARFVSLIDRKFLSAEEEFRPVDFSKISLHSALDVLGDINFGKAFGFLDEGTDMFGYIEWFEGFFRFAMMASIFPRILRIIQTPLCPFLSPADADRVGMGRVTRKGEETAPRDMISLFKAQGIAQQEAVNEVLLQIVAGSDSVATVLRTTLLHLINTPTALTKVRAELDEARLSGRTSSPFKDVETRSLPYFQAVMREGWRIFPAVTPLSFKKVPKIGHNVFGVSRSEKYWGEDADLSRSERWLEADPGRIELMNTAVDVVFGFGKYKLCLLLRYDFSVVNATKPLSIIKSGFFMMSDFWLRITKREDA</sequence>
<dbReference type="SUPFAM" id="SSF48264">
    <property type="entry name" value="Cytochrome P450"/>
    <property type="match status" value="1"/>
</dbReference>
<dbReference type="GO" id="GO:0020037">
    <property type="term" value="F:heme binding"/>
    <property type="evidence" value="ECO:0007669"/>
    <property type="project" value="InterPro"/>
</dbReference>
<dbReference type="EMBL" id="MU853773">
    <property type="protein sequence ID" value="KAK3942549.1"/>
    <property type="molecule type" value="Genomic_DNA"/>
</dbReference>
<protein>
    <submittedName>
        <fullName evidence="4">Cytochrome P450</fullName>
    </submittedName>
</protein>
<evidence type="ECO:0000313" key="4">
    <source>
        <dbReference type="EMBL" id="KAK3942549.1"/>
    </source>
</evidence>
<reference evidence="5" key="1">
    <citation type="journal article" date="2023" name="Mol. Phylogenet. Evol.">
        <title>Genome-scale phylogeny and comparative genomics of the fungal order Sordariales.</title>
        <authorList>
            <person name="Hensen N."/>
            <person name="Bonometti L."/>
            <person name="Westerberg I."/>
            <person name="Brannstrom I.O."/>
            <person name="Guillou S."/>
            <person name="Cros-Aarteil S."/>
            <person name="Calhoun S."/>
            <person name="Haridas S."/>
            <person name="Kuo A."/>
            <person name="Mondo S."/>
            <person name="Pangilinan J."/>
            <person name="Riley R."/>
            <person name="LaButti K."/>
            <person name="Andreopoulos B."/>
            <person name="Lipzen A."/>
            <person name="Chen C."/>
            <person name="Yan M."/>
            <person name="Daum C."/>
            <person name="Ng V."/>
            <person name="Clum A."/>
            <person name="Steindorff A."/>
            <person name="Ohm R.A."/>
            <person name="Martin F."/>
            <person name="Silar P."/>
            <person name="Natvig D.O."/>
            <person name="Lalanne C."/>
            <person name="Gautier V."/>
            <person name="Ament-Velasquez S.L."/>
            <person name="Kruys A."/>
            <person name="Hutchinson M.I."/>
            <person name="Powell A.J."/>
            <person name="Barry K."/>
            <person name="Miller A.N."/>
            <person name="Grigoriev I.V."/>
            <person name="Debuchy R."/>
            <person name="Gladieux P."/>
            <person name="Hiltunen Thoren M."/>
            <person name="Johannesson H."/>
        </authorList>
    </citation>
    <scope>NUCLEOTIDE SEQUENCE [LARGE SCALE GENOMIC DNA]</scope>
    <source>
        <strain evidence="5">CBS 340.73</strain>
    </source>
</reference>